<proteinExistence type="predicted"/>
<gene>
    <name evidence="1" type="ORF">JBL43_13680</name>
</gene>
<organism evidence="1 2">
    <name type="scientific">Aureibaculum flavum</name>
    <dbReference type="NCBI Taxonomy" id="2795986"/>
    <lineage>
        <taxon>Bacteria</taxon>
        <taxon>Pseudomonadati</taxon>
        <taxon>Bacteroidota</taxon>
        <taxon>Flavobacteriia</taxon>
        <taxon>Flavobacteriales</taxon>
        <taxon>Flavobacteriaceae</taxon>
        <taxon>Aureibaculum</taxon>
    </lineage>
</organism>
<accession>A0ABS0WTJ3</accession>
<dbReference type="Proteomes" id="UP000623301">
    <property type="component" value="Unassembled WGS sequence"/>
</dbReference>
<name>A0ABS0WTJ3_9FLAO</name>
<dbReference type="EMBL" id="JAEHFJ010000006">
    <property type="protein sequence ID" value="MBJ2175299.1"/>
    <property type="molecule type" value="Genomic_DNA"/>
</dbReference>
<sequence>MKSIVKDGYRFTSMPCGQVQFTKQIADTLIQYEVTIDCNKYDGKYQPLSEGNEEQVVLMDNQNNNKIHSEKQSKKLEDEITNNKFYPWKFDNIKDCYQNISWRVFNISLGSAIDSSFIRTYVHKKGGDIIESTENWDTKTGGNFMVSHNESSLYFFCTLINDNNQKEEKWEFRIIRTIPKLDQKLFIKEKEWQNKRTEYYQQ</sequence>
<evidence type="ECO:0000313" key="2">
    <source>
        <dbReference type="Proteomes" id="UP000623301"/>
    </source>
</evidence>
<protein>
    <submittedName>
        <fullName evidence="1">Uncharacterized protein</fullName>
    </submittedName>
</protein>
<comment type="caution">
    <text evidence="1">The sequence shown here is derived from an EMBL/GenBank/DDBJ whole genome shotgun (WGS) entry which is preliminary data.</text>
</comment>
<dbReference type="RefSeq" id="WP_198841973.1">
    <property type="nucleotide sequence ID" value="NZ_JAEHFJ010000006.1"/>
</dbReference>
<keyword evidence="2" id="KW-1185">Reference proteome</keyword>
<evidence type="ECO:0000313" key="1">
    <source>
        <dbReference type="EMBL" id="MBJ2175299.1"/>
    </source>
</evidence>
<reference evidence="1 2" key="1">
    <citation type="submission" date="2020-12" db="EMBL/GenBank/DDBJ databases">
        <title>Aureibaculum luteum sp. nov. and Aureibaculum flavum sp. nov., novel members of the family Flavobacteriaceae isolated from Antarctic intertidal sediments.</title>
        <authorList>
            <person name="He X."/>
            <person name="Zhang X."/>
        </authorList>
    </citation>
    <scope>NUCLEOTIDE SEQUENCE [LARGE SCALE GENOMIC DNA]</scope>
    <source>
        <strain evidence="1 2">A20</strain>
    </source>
</reference>